<evidence type="ECO:0000259" key="1">
    <source>
        <dbReference type="PROSITE" id="PS50994"/>
    </source>
</evidence>
<gene>
    <name evidence="2" type="primary">MCYN0660_2</name>
    <name evidence="3" type="synonym">MCYN0660_3</name>
    <name evidence="4" type="synonym">MCYN0660_4</name>
    <name evidence="5" type="synonym">MCYN0660_7</name>
    <name evidence="2" type="ORF">NCTC10146_00109</name>
    <name evidence="3" type="ORF">NCTC10146_00131</name>
    <name evidence="4" type="ORF">NCTC10146_00333</name>
    <name evidence="5" type="ORF">NCTC10146_00532</name>
</gene>
<sequence>MKITHNLFKYKNLTKFEIKKQQSLKLIAENIEKSLSYLSLITNLSLSTVKRYKKVIKSKKEIVVSHKNKYHQRNYKITDAEIELVFKNYLETCQFILNRDLTNNQLSIKTYFNSEYGSFIREKISYKTLVKRFNQLGLFNIHTTKRGRRVARLSKKKTSEDITLILKNYYQQIKQNEKQRQVLNLKKNLKFGEIVEIDAQLEPYLKNDKPLYLYHAIDVATGTLLAAWFEEQETTLGYQRLLEIVFKKYGFPKKIYTDKRRSFWGSENTQTVFEKVLNKKGIEVLSSSNPKHKPHVERSFRTSLDQYPLLIHENGYKNIDDLKKNNEVFQNYYNIRNKKIISKQNVFQKEGKKNGNWAVDLEINRKVLNGVVRYQGKNYAAFDMYNKRIIFPYNSDVLLVHSSDDNLYFKYNDKKYFAKEPNGKYLSLTEMWALEKGLDYSIPAVGKLAFIYNKTNSFFKTLELYISKFNSISVNAQDSNLEANKIMSEYLSILRALHRSINDDIRIDA</sequence>
<proteinExistence type="predicted"/>
<name>A0A449AQP4_9BACT</name>
<protein>
    <recommendedName>
        <fullName evidence="1">Integrase catalytic domain-containing protein</fullName>
    </recommendedName>
</protein>
<evidence type="ECO:0000313" key="5">
    <source>
        <dbReference type="EMBL" id="VEU69052.1"/>
    </source>
</evidence>
<dbReference type="GO" id="GO:0015074">
    <property type="term" value="P:DNA integration"/>
    <property type="evidence" value="ECO:0007669"/>
    <property type="project" value="InterPro"/>
</dbReference>
<evidence type="ECO:0000313" key="4">
    <source>
        <dbReference type="EMBL" id="VEU68875.1"/>
    </source>
</evidence>
<dbReference type="InterPro" id="IPR012337">
    <property type="entry name" value="RNaseH-like_sf"/>
</dbReference>
<dbReference type="EMBL" id="LR215010">
    <property type="protein sequence ID" value="VEU69052.1"/>
    <property type="molecule type" value="Genomic_DNA"/>
</dbReference>
<dbReference type="Proteomes" id="UP000290495">
    <property type="component" value="Chromosome"/>
</dbReference>
<organism evidence="2 6">
    <name type="scientific">Mycoplasmopsis canis</name>
    <dbReference type="NCBI Taxonomy" id="29555"/>
    <lineage>
        <taxon>Bacteria</taxon>
        <taxon>Bacillati</taxon>
        <taxon>Mycoplasmatota</taxon>
        <taxon>Mycoplasmoidales</taxon>
        <taxon>Metamycoplasmataceae</taxon>
        <taxon>Mycoplasmopsis</taxon>
    </lineage>
</organism>
<dbReference type="GO" id="GO:0003676">
    <property type="term" value="F:nucleic acid binding"/>
    <property type="evidence" value="ECO:0007669"/>
    <property type="project" value="InterPro"/>
</dbReference>
<evidence type="ECO:0000313" key="3">
    <source>
        <dbReference type="EMBL" id="VEU68683.1"/>
    </source>
</evidence>
<dbReference type="Gene3D" id="3.30.420.10">
    <property type="entry name" value="Ribonuclease H-like superfamily/Ribonuclease H"/>
    <property type="match status" value="1"/>
</dbReference>
<dbReference type="SUPFAM" id="SSF53098">
    <property type="entry name" value="Ribonuclease H-like"/>
    <property type="match status" value="1"/>
</dbReference>
<evidence type="ECO:0000313" key="6">
    <source>
        <dbReference type="Proteomes" id="UP000290495"/>
    </source>
</evidence>
<dbReference type="EMBL" id="LR215010">
    <property type="protein sequence ID" value="VEU68683.1"/>
    <property type="molecule type" value="Genomic_DNA"/>
</dbReference>
<dbReference type="InterPro" id="IPR036397">
    <property type="entry name" value="RNaseH_sf"/>
</dbReference>
<dbReference type="InterPro" id="IPR001584">
    <property type="entry name" value="Integrase_cat-core"/>
</dbReference>
<dbReference type="EMBL" id="LR215010">
    <property type="protein sequence ID" value="VEU68875.1"/>
    <property type="molecule type" value="Genomic_DNA"/>
</dbReference>
<dbReference type="AlphaFoldDB" id="A0A449AQP4"/>
<reference evidence="2 6" key="1">
    <citation type="submission" date="2019-01" db="EMBL/GenBank/DDBJ databases">
        <authorList>
            <consortium name="Pathogen Informatics"/>
        </authorList>
    </citation>
    <scope>NUCLEOTIDE SEQUENCE [LARGE SCALE GENOMIC DNA]</scope>
    <source>
        <strain evidence="2 6">NCTC10146</strain>
    </source>
</reference>
<accession>A0A449AQP4</accession>
<dbReference type="PROSITE" id="PS50994">
    <property type="entry name" value="INTEGRASE"/>
    <property type="match status" value="1"/>
</dbReference>
<dbReference type="RefSeq" id="WP_060913308.1">
    <property type="nucleotide sequence ID" value="NZ_LR215010.1"/>
</dbReference>
<evidence type="ECO:0000313" key="2">
    <source>
        <dbReference type="EMBL" id="VEU68662.1"/>
    </source>
</evidence>
<feature type="domain" description="Integrase catalytic" evidence="1">
    <location>
        <begin position="186"/>
        <end position="354"/>
    </location>
</feature>
<dbReference type="EMBL" id="LR215010">
    <property type="protein sequence ID" value="VEU68662.1"/>
    <property type="molecule type" value="Genomic_DNA"/>
</dbReference>